<dbReference type="InParanoid" id="L7JYG2"/>
<name>L7JYG2_TRAHO</name>
<accession>L7JYG2</accession>
<sequence length="56" mass="6618">VRLRRRLRLSKRSYNFIKTGFENVFTCGLVTVLDCTLQFDKDSLFDVGMRRTCLVE</sequence>
<dbReference type="AlphaFoldDB" id="L7JYG2"/>
<evidence type="ECO:0000313" key="2">
    <source>
        <dbReference type="Proteomes" id="UP000011185"/>
    </source>
</evidence>
<dbReference type="VEuPathDB" id="MicrosporidiaDB:THOM_1233"/>
<dbReference type="EMBL" id="JH993925">
    <property type="protein sequence ID" value="ELQ75772.1"/>
    <property type="molecule type" value="Genomic_DNA"/>
</dbReference>
<evidence type="ECO:0000313" key="1">
    <source>
        <dbReference type="EMBL" id="ELQ75772.1"/>
    </source>
</evidence>
<dbReference type="Proteomes" id="UP000011185">
    <property type="component" value="Unassembled WGS sequence"/>
</dbReference>
<organism evidence="1 2">
    <name type="scientific">Trachipleistophora hominis</name>
    <name type="common">Microsporidian parasite</name>
    <dbReference type="NCBI Taxonomy" id="72359"/>
    <lineage>
        <taxon>Eukaryota</taxon>
        <taxon>Fungi</taxon>
        <taxon>Fungi incertae sedis</taxon>
        <taxon>Microsporidia</taxon>
        <taxon>Pleistophoridae</taxon>
        <taxon>Trachipleistophora</taxon>
    </lineage>
</organism>
<keyword evidence="2" id="KW-1185">Reference proteome</keyword>
<protein>
    <submittedName>
        <fullName evidence="1">Uncharacterized protein</fullName>
    </submittedName>
</protein>
<dbReference type="HOGENOM" id="CLU_3020137_0_0_1"/>
<reference evidence="1 2" key="1">
    <citation type="journal article" date="2012" name="PLoS Pathog.">
        <title>The genome of the obligate intracellular parasite Trachipleistophora hominis: new insights into microsporidian genome dynamics and reductive evolution.</title>
        <authorList>
            <person name="Heinz E."/>
            <person name="Williams T.A."/>
            <person name="Nakjang S."/>
            <person name="Noel C.J."/>
            <person name="Swan D.C."/>
            <person name="Goldberg A.V."/>
            <person name="Harris S.R."/>
            <person name="Weinmaier T."/>
            <person name="Markert S."/>
            <person name="Becher D."/>
            <person name="Bernhardt J."/>
            <person name="Dagan T."/>
            <person name="Hacker C."/>
            <person name="Lucocq J.M."/>
            <person name="Schweder T."/>
            <person name="Rattei T."/>
            <person name="Hall N."/>
            <person name="Hirt R.P."/>
            <person name="Embley T.M."/>
        </authorList>
    </citation>
    <scope>NUCLEOTIDE SEQUENCE [LARGE SCALE GENOMIC DNA]</scope>
</reference>
<proteinExistence type="predicted"/>
<gene>
    <name evidence="1" type="ORF">THOM_1233</name>
</gene>
<feature type="non-terminal residue" evidence="1">
    <location>
        <position position="1"/>
    </location>
</feature>